<evidence type="ECO:0000313" key="2">
    <source>
        <dbReference type="EMBL" id="CAH1112622.1"/>
    </source>
</evidence>
<dbReference type="InterPro" id="IPR055308">
    <property type="entry name" value="TEX47-like"/>
</dbReference>
<dbReference type="PANTHER" id="PTHR34035:SF1">
    <property type="entry name" value="TESTIS-EXPRESSED PROTEIN 47"/>
    <property type="match status" value="1"/>
</dbReference>
<feature type="region of interest" description="Disordered" evidence="1">
    <location>
        <begin position="350"/>
        <end position="372"/>
    </location>
</feature>
<evidence type="ECO:0000313" key="3">
    <source>
        <dbReference type="Proteomes" id="UP001153636"/>
    </source>
</evidence>
<dbReference type="PANTHER" id="PTHR34035">
    <property type="entry name" value="TESTIS-EXPRESSED PROTEIN 47"/>
    <property type="match status" value="1"/>
</dbReference>
<keyword evidence="3" id="KW-1185">Reference proteome</keyword>
<dbReference type="AlphaFoldDB" id="A0A9P0D1T3"/>
<feature type="compositionally biased region" description="Basic and acidic residues" evidence="1">
    <location>
        <begin position="245"/>
        <end position="255"/>
    </location>
</feature>
<feature type="compositionally biased region" description="Basic and acidic residues" evidence="1">
    <location>
        <begin position="359"/>
        <end position="372"/>
    </location>
</feature>
<feature type="compositionally biased region" description="Basic and acidic residues" evidence="1">
    <location>
        <begin position="22"/>
        <end position="39"/>
    </location>
</feature>
<dbReference type="Proteomes" id="UP001153636">
    <property type="component" value="Chromosome 6"/>
</dbReference>
<gene>
    <name evidence="2" type="ORF">PSYICH_LOCUS12992</name>
</gene>
<evidence type="ECO:0000256" key="1">
    <source>
        <dbReference type="SAM" id="MobiDB-lite"/>
    </source>
</evidence>
<feature type="region of interest" description="Disordered" evidence="1">
    <location>
        <begin position="245"/>
        <end position="265"/>
    </location>
</feature>
<dbReference type="Gene3D" id="3.30.70.100">
    <property type="match status" value="1"/>
</dbReference>
<sequence>MEKNQEEPQEPNEDEKPVEDEEKPKKEEEKQPEKKERKSFGRIKRRPKIVISVREPRRKSSYDVLMDNLKVAGRKTFLHRIVYGGIHNFPIENHKFDAINPITNFFKSIIHKTNNANYCFEKLTGFLMYYDCHFIHVVEGDEDALGIHLQFIYEPDSRKNFENLKLFSILNHINDRLTSDWSFYYGIPRQCVTTLDTHASLRDIASVLYVCILKVFKLIMEIASQRIGSNPDVLVDPSTYKLLEREKEKEKDRASQESNPVRVRSSIQSLNPTRIVLNPLKGFLPEIEQLDFLLECDFPPNLEEYKMAYGVFVIKKSYKENVWPIPSDFIPYDVFDTQYQLVMEFPKSEQLENSLSADKMLETEKQKDEKNY</sequence>
<feature type="compositionally biased region" description="Acidic residues" evidence="1">
    <location>
        <begin position="7"/>
        <end position="21"/>
    </location>
</feature>
<dbReference type="EMBL" id="OV651818">
    <property type="protein sequence ID" value="CAH1112622.1"/>
    <property type="molecule type" value="Genomic_DNA"/>
</dbReference>
<feature type="region of interest" description="Disordered" evidence="1">
    <location>
        <begin position="1"/>
        <end position="40"/>
    </location>
</feature>
<dbReference type="SUPFAM" id="SSF54975">
    <property type="entry name" value="Acylphosphatase/BLUF domain-like"/>
    <property type="match status" value="1"/>
</dbReference>
<organism evidence="2 3">
    <name type="scientific">Psylliodes chrysocephalus</name>
    <dbReference type="NCBI Taxonomy" id="3402493"/>
    <lineage>
        <taxon>Eukaryota</taxon>
        <taxon>Metazoa</taxon>
        <taxon>Ecdysozoa</taxon>
        <taxon>Arthropoda</taxon>
        <taxon>Hexapoda</taxon>
        <taxon>Insecta</taxon>
        <taxon>Pterygota</taxon>
        <taxon>Neoptera</taxon>
        <taxon>Endopterygota</taxon>
        <taxon>Coleoptera</taxon>
        <taxon>Polyphaga</taxon>
        <taxon>Cucujiformia</taxon>
        <taxon>Chrysomeloidea</taxon>
        <taxon>Chrysomelidae</taxon>
        <taxon>Galerucinae</taxon>
        <taxon>Alticini</taxon>
        <taxon>Psylliodes</taxon>
    </lineage>
</organism>
<protein>
    <submittedName>
        <fullName evidence="2">Uncharacterized protein</fullName>
    </submittedName>
</protein>
<name>A0A9P0D1T3_9CUCU</name>
<accession>A0A9P0D1T3</accession>
<dbReference type="OrthoDB" id="548795at2759"/>
<dbReference type="InterPro" id="IPR036046">
    <property type="entry name" value="Acylphosphatase-like_dom_sf"/>
</dbReference>
<proteinExistence type="predicted"/>
<dbReference type="Pfam" id="PF24787">
    <property type="entry name" value="TEX47"/>
    <property type="match status" value="1"/>
</dbReference>
<reference evidence="2" key="1">
    <citation type="submission" date="2022-01" db="EMBL/GenBank/DDBJ databases">
        <authorList>
            <person name="King R."/>
        </authorList>
    </citation>
    <scope>NUCLEOTIDE SEQUENCE</scope>
</reference>